<organism evidence="2 3">
    <name type="scientific">Oleiagrimonas citrea</name>
    <dbReference type="NCBI Taxonomy" id="1665687"/>
    <lineage>
        <taxon>Bacteria</taxon>
        <taxon>Pseudomonadati</taxon>
        <taxon>Pseudomonadota</taxon>
        <taxon>Gammaproteobacteria</taxon>
        <taxon>Lysobacterales</taxon>
        <taxon>Rhodanobacteraceae</taxon>
        <taxon>Oleiagrimonas</taxon>
    </lineage>
</organism>
<name>A0A846ZK22_9GAMM</name>
<dbReference type="PANTHER" id="PTHR23419:SF8">
    <property type="entry name" value="FI09726P"/>
    <property type="match status" value="1"/>
</dbReference>
<dbReference type="GO" id="GO:0005507">
    <property type="term" value="F:copper ion binding"/>
    <property type="evidence" value="ECO:0007669"/>
    <property type="project" value="TreeGrafter"/>
</dbReference>
<dbReference type="PANTHER" id="PTHR23419">
    <property type="entry name" value="DIVALENT CATION TOLERANCE CUTA-RELATED"/>
    <property type="match status" value="1"/>
</dbReference>
<dbReference type="GO" id="GO:0010038">
    <property type="term" value="P:response to metal ion"/>
    <property type="evidence" value="ECO:0007669"/>
    <property type="project" value="InterPro"/>
</dbReference>
<dbReference type="InterPro" id="IPR004323">
    <property type="entry name" value="Ion_tolerance_CutA"/>
</dbReference>
<proteinExistence type="inferred from homology"/>
<dbReference type="Gene3D" id="3.30.70.120">
    <property type="match status" value="1"/>
</dbReference>
<dbReference type="InterPro" id="IPR011322">
    <property type="entry name" value="N-reg_PII-like_a/b"/>
</dbReference>
<dbReference type="Proteomes" id="UP000541636">
    <property type="component" value="Unassembled WGS sequence"/>
</dbReference>
<gene>
    <name evidence="2" type="ORF">HF690_06070</name>
</gene>
<comment type="caution">
    <text evidence="2">The sequence shown here is derived from an EMBL/GenBank/DDBJ whole genome shotgun (WGS) entry which is preliminary data.</text>
</comment>
<keyword evidence="3" id="KW-1185">Reference proteome</keyword>
<comment type="similarity">
    <text evidence="1">Belongs to the CutA family.</text>
</comment>
<reference evidence="2 3" key="1">
    <citation type="journal article" date="2017" name="Int. J. Syst. Evol. Microbiol.">
        <title>Oleiagrimonas citrea sp. nov., a marine bacterium isolated from tidal flat sediment and emended description of the genus Oleiagrimonas Fang et al. 2015 and Oleiagrimonas soli.</title>
        <authorList>
            <person name="Yang S.H."/>
            <person name="Seo H.S."/>
            <person name="Seong C.N."/>
            <person name="Kwon K.K."/>
        </authorList>
    </citation>
    <scope>NUCLEOTIDE SEQUENCE [LARGE SCALE GENOMIC DNA]</scope>
    <source>
        <strain evidence="2 3">MEBiC09124</strain>
    </source>
</reference>
<accession>A0A846ZK22</accession>
<dbReference type="Pfam" id="PF03091">
    <property type="entry name" value="CutA1"/>
    <property type="match status" value="1"/>
</dbReference>
<dbReference type="InterPro" id="IPR015867">
    <property type="entry name" value="N-reg_PII/ATP_PRibTrfase_C"/>
</dbReference>
<evidence type="ECO:0000313" key="2">
    <source>
        <dbReference type="EMBL" id="NKZ38524.1"/>
    </source>
</evidence>
<dbReference type="AlphaFoldDB" id="A0A846ZK22"/>
<sequence>MTDARLLLCTCPDEASAARIARALVEARLAACVSRLPGLTSTYRWEGAVQEDTEVLLLIKTRAAAVAALQARLLELHPYDVPELIALDIADGLPAYLDWLGESVAVSDSPPARS</sequence>
<evidence type="ECO:0000313" key="3">
    <source>
        <dbReference type="Proteomes" id="UP000541636"/>
    </source>
</evidence>
<dbReference type="RefSeq" id="WP_168608814.1">
    <property type="nucleotide sequence ID" value="NZ_JAAZQD010000002.1"/>
</dbReference>
<evidence type="ECO:0000256" key="1">
    <source>
        <dbReference type="ARBA" id="ARBA00010169"/>
    </source>
</evidence>
<dbReference type="EMBL" id="JAAZQD010000002">
    <property type="protein sequence ID" value="NKZ38524.1"/>
    <property type="molecule type" value="Genomic_DNA"/>
</dbReference>
<dbReference type="SUPFAM" id="SSF54913">
    <property type="entry name" value="GlnB-like"/>
    <property type="match status" value="1"/>
</dbReference>
<protein>
    <submittedName>
        <fullName evidence="2">Divalent-cation tolerance protein CutA</fullName>
    </submittedName>
</protein>